<evidence type="ECO:0000313" key="1">
    <source>
        <dbReference type="EMBL" id="MBC8569506.1"/>
    </source>
</evidence>
<dbReference type="InterPro" id="IPR015422">
    <property type="entry name" value="PyrdxlP-dep_Trfase_small"/>
</dbReference>
<proteinExistence type="predicted"/>
<dbReference type="EMBL" id="JACRTC010000001">
    <property type="protein sequence ID" value="MBC8569506.1"/>
    <property type="molecule type" value="Genomic_DNA"/>
</dbReference>
<dbReference type="Gene3D" id="3.40.640.10">
    <property type="entry name" value="Type I PLP-dependent aspartate aminotransferase-like (Major domain)"/>
    <property type="match status" value="1"/>
</dbReference>
<keyword evidence="1" id="KW-0808">Transferase</keyword>
<dbReference type="PANTHER" id="PTHR43799">
    <property type="entry name" value="AMINOTRANSFERASE, PUTATIVE-RELATED"/>
    <property type="match status" value="1"/>
</dbReference>
<dbReference type="Pfam" id="PF12897">
    <property type="entry name" value="Asp_aminotransf"/>
    <property type="match status" value="1"/>
</dbReference>
<dbReference type="CDD" id="cd00609">
    <property type="entry name" value="AAT_like"/>
    <property type="match status" value="1"/>
</dbReference>
<dbReference type="InterPro" id="IPR024551">
    <property type="entry name" value="AspAT_Ic"/>
</dbReference>
<comment type="caution">
    <text evidence="1">The sequence shown here is derived from an EMBL/GenBank/DDBJ whole genome shotgun (WGS) entry which is preliminary data.</text>
</comment>
<gene>
    <name evidence="1" type="ORF">H8709_01505</name>
</gene>
<dbReference type="InterPro" id="IPR015421">
    <property type="entry name" value="PyrdxlP-dep_Trfase_major"/>
</dbReference>
<dbReference type="Proteomes" id="UP000660861">
    <property type="component" value="Unassembled WGS sequence"/>
</dbReference>
<evidence type="ECO:0000313" key="2">
    <source>
        <dbReference type="Proteomes" id="UP000660861"/>
    </source>
</evidence>
<name>A0A926I9T6_9FIRM</name>
<keyword evidence="1" id="KW-0032">Aminotransferase</keyword>
<organism evidence="1 2">
    <name type="scientific">Zongyangia hominis</name>
    <dbReference type="NCBI Taxonomy" id="2763677"/>
    <lineage>
        <taxon>Bacteria</taxon>
        <taxon>Bacillati</taxon>
        <taxon>Bacillota</taxon>
        <taxon>Clostridia</taxon>
        <taxon>Eubacteriales</taxon>
        <taxon>Oscillospiraceae</taxon>
        <taxon>Zongyangia</taxon>
    </lineage>
</organism>
<accession>A0A926I9T6</accession>
<dbReference type="RefSeq" id="WP_262396603.1">
    <property type="nucleotide sequence ID" value="NZ_JACRTC010000001.1"/>
</dbReference>
<dbReference type="Gene3D" id="3.90.1150.10">
    <property type="entry name" value="Aspartate Aminotransferase, domain 1"/>
    <property type="match status" value="1"/>
</dbReference>
<dbReference type="GO" id="GO:0004069">
    <property type="term" value="F:L-aspartate:2-oxoglutarate aminotransferase activity"/>
    <property type="evidence" value="ECO:0007669"/>
    <property type="project" value="InterPro"/>
</dbReference>
<keyword evidence="2" id="KW-1185">Reference proteome</keyword>
<sequence length="438" mass="48849">MSSYSFLSKDELAELQKELQAKYAKFKSMNLKLDMSRGKPGSDQLDLCMGMLDVLDSNSILKSQNGLDCRNYGMLDGLPETKELFAELLGLRPEQIIVGGNSSLSLMYDMVARSMTHPTVEGMKPWGKYEKIKFLCPAPGYDRHFAVTEFFGVELVTVPMTPAGPDMDVVEELVSSDETIKGIWCVPKYSNPQGYTYSDETVRRFAALRPAAKDFRIFWDNAYCVHDLYEEGDKLLNIMEECEKLGSEDMVYIFASTSKISFSGAGVAVIGASEHNIARIKKQMTIQTIGYDKINMLRHALYFKNADGVRAHMKKHAAILAPKFQLVDDMFTSHLEGKGIAKWTKPKGGYFIAVDVLPGCAKRVVALCKEAGVIMTSAGATFPYGKDPEDRNIRIAPTYPPMEELKQAAELFCLCVELVSVEKLLAEKTSNEKVKMFA</sequence>
<dbReference type="InterPro" id="IPR015424">
    <property type="entry name" value="PyrdxlP-dep_Trfase"/>
</dbReference>
<reference evidence="1" key="1">
    <citation type="submission" date="2020-08" db="EMBL/GenBank/DDBJ databases">
        <title>Genome public.</title>
        <authorList>
            <person name="Liu C."/>
            <person name="Sun Q."/>
        </authorList>
    </citation>
    <scope>NUCLEOTIDE SEQUENCE</scope>
    <source>
        <strain evidence="1">NSJ-54</strain>
    </source>
</reference>
<protein>
    <submittedName>
        <fullName evidence="1">Aminotransferase class I/II-fold pyridoxal phosphate-dependent enzyme</fullName>
    </submittedName>
</protein>
<dbReference type="AlphaFoldDB" id="A0A926I9T6"/>
<dbReference type="PANTHER" id="PTHR43799:SF1">
    <property type="entry name" value="ASPARTATE AMINOTRANSFERASE"/>
    <property type="match status" value="1"/>
</dbReference>
<dbReference type="SUPFAM" id="SSF53383">
    <property type="entry name" value="PLP-dependent transferases"/>
    <property type="match status" value="1"/>
</dbReference>